<reference evidence="2" key="1">
    <citation type="submission" date="2014-03" db="EMBL/GenBank/DDBJ databases">
        <authorList>
            <person name="Aksoy S."/>
            <person name="Warren W."/>
            <person name="Wilson R.K."/>
        </authorList>
    </citation>
    <scope>NUCLEOTIDE SEQUENCE [LARGE SCALE GENOMIC DNA]</scope>
    <source>
        <strain evidence="2">IAEA</strain>
    </source>
</reference>
<evidence type="ECO:0000313" key="2">
    <source>
        <dbReference type="Proteomes" id="UP000092445"/>
    </source>
</evidence>
<dbReference type="EnsemblMetazoa" id="GPAI014366-RA">
    <property type="protein sequence ID" value="GPAI014366-PA"/>
    <property type="gene ID" value="GPAI014366"/>
</dbReference>
<organism evidence="1 2">
    <name type="scientific">Glossina pallidipes</name>
    <name type="common">Tsetse fly</name>
    <dbReference type="NCBI Taxonomy" id="7398"/>
    <lineage>
        <taxon>Eukaryota</taxon>
        <taxon>Metazoa</taxon>
        <taxon>Ecdysozoa</taxon>
        <taxon>Arthropoda</taxon>
        <taxon>Hexapoda</taxon>
        <taxon>Insecta</taxon>
        <taxon>Pterygota</taxon>
        <taxon>Neoptera</taxon>
        <taxon>Endopterygota</taxon>
        <taxon>Diptera</taxon>
        <taxon>Brachycera</taxon>
        <taxon>Muscomorpha</taxon>
        <taxon>Hippoboscoidea</taxon>
        <taxon>Glossinidae</taxon>
        <taxon>Glossina</taxon>
    </lineage>
</organism>
<evidence type="ECO:0000313" key="1">
    <source>
        <dbReference type="EnsemblMetazoa" id="GPAI014366-PA"/>
    </source>
</evidence>
<dbReference type="VEuPathDB" id="VectorBase:GPAI014366"/>
<keyword evidence="2" id="KW-1185">Reference proteome</keyword>
<accession>A0A1A9ZGY6</accession>
<reference evidence="1" key="2">
    <citation type="submission" date="2020-05" db="UniProtKB">
        <authorList>
            <consortium name="EnsemblMetazoa"/>
        </authorList>
    </citation>
    <scope>IDENTIFICATION</scope>
    <source>
        <strain evidence="1">IAEA</strain>
    </source>
</reference>
<proteinExistence type="predicted"/>
<protein>
    <submittedName>
        <fullName evidence="1">Uncharacterized protein</fullName>
    </submittedName>
</protein>
<dbReference type="AlphaFoldDB" id="A0A1A9ZGY6"/>
<name>A0A1A9ZGY6_GLOPL</name>
<sequence length="109" mass="12267">MTNKAVTNGLEGKHIPREFERILKSYESVNRQLCILPMLVNATLKVYPYRSCCSGSALSTSVNCKECCRIVPNYKNTKKTVFEFGHIDAICHALKFFLFSITVLLASTT</sequence>
<dbReference type="Proteomes" id="UP000092445">
    <property type="component" value="Unassembled WGS sequence"/>
</dbReference>